<keyword evidence="4 5" id="KW-0418">Kinase</keyword>
<dbReference type="InterPro" id="IPR000850">
    <property type="entry name" value="Adenylat/UMP-CMP_kin"/>
</dbReference>
<dbReference type="SUPFAM" id="SSF52540">
    <property type="entry name" value="P-loop containing nucleoside triphosphate hydrolases"/>
    <property type="match status" value="1"/>
</dbReference>
<dbReference type="Gene3D" id="3.40.50.300">
    <property type="entry name" value="P-loop containing nucleotide triphosphate hydrolases"/>
    <property type="match status" value="1"/>
</dbReference>
<dbReference type="EC" id="2.7.4.3" evidence="6"/>
<gene>
    <name evidence="7" type="ORF">UW35_C0015G0018</name>
</gene>
<evidence type="ECO:0000256" key="5">
    <source>
        <dbReference type="RuleBase" id="RU003330"/>
    </source>
</evidence>
<protein>
    <recommendedName>
        <fullName evidence="6">Adenylate kinase</fullName>
        <ecNumber evidence="6">2.7.4.3</ecNumber>
    </recommendedName>
</protein>
<dbReference type="InterPro" id="IPR027417">
    <property type="entry name" value="P-loop_NTPase"/>
</dbReference>
<evidence type="ECO:0000313" key="8">
    <source>
        <dbReference type="Proteomes" id="UP000033861"/>
    </source>
</evidence>
<dbReference type="AlphaFoldDB" id="A0A0G1HIH8"/>
<dbReference type="GO" id="GO:0005524">
    <property type="term" value="F:ATP binding"/>
    <property type="evidence" value="ECO:0007669"/>
    <property type="project" value="UniProtKB-KW"/>
</dbReference>
<comment type="similarity">
    <text evidence="5">Belongs to the adenylate kinase family.</text>
</comment>
<proteinExistence type="inferred from homology"/>
<keyword evidence="2" id="KW-0545">Nucleotide biosynthesis</keyword>
<dbReference type="STRING" id="1618404.UW35_C0015G0018"/>
<comment type="subunit">
    <text evidence="6">Monomer.</text>
</comment>
<evidence type="ECO:0000256" key="6">
    <source>
        <dbReference type="RuleBase" id="RU003331"/>
    </source>
</evidence>
<dbReference type="PRINTS" id="PR00094">
    <property type="entry name" value="ADENYLTKNASE"/>
</dbReference>
<keyword evidence="3 6" id="KW-0547">Nucleotide-binding</keyword>
<evidence type="ECO:0000256" key="3">
    <source>
        <dbReference type="ARBA" id="ARBA00022741"/>
    </source>
</evidence>
<dbReference type="GO" id="GO:0005737">
    <property type="term" value="C:cytoplasm"/>
    <property type="evidence" value="ECO:0007669"/>
    <property type="project" value="UniProtKB-SubCell"/>
</dbReference>
<sequence length="226" mass="25333">MTPEKLHIGRDIVIFIGPEGSGKTTIARRLASETGKPYLTTGDVLRDLAENDDGVWGDKCRVMFAEHTYLDGETLLEILVDRFRKKDTKNGFILDGGLRTFEETTAFQGMLEAAGRDLPVTVIHLDIPEWMSLDRLVLGENARKRSDDTYEGVTSRLSKYFTQLEERISVIENQPNWRLVHIDATQTVPCVFEAVCEGNEVKYTHIAGSSNGRTSPSGGEYSRFES</sequence>
<evidence type="ECO:0000256" key="4">
    <source>
        <dbReference type="ARBA" id="ARBA00022777"/>
    </source>
</evidence>
<dbReference type="CDD" id="cd01428">
    <property type="entry name" value="ADK"/>
    <property type="match status" value="1"/>
</dbReference>
<evidence type="ECO:0000256" key="2">
    <source>
        <dbReference type="ARBA" id="ARBA00022727"/>
    </source>
</evidence>
<dbReference type="Pfam" id="PF00406">
    <property type="entry name" value="ADK"/>
    <property type="match status" value="1"/>
</dbReference>
<dbReference type="Proteomes" id="UP000033861">
    <property type="component" value="Unassembled WGS sequence"/>
</dbReference>
<comment type="subcellular location">
    <subcellularLocation>
        <location evidence="6">Cytoplasm</location>
    </subcellularLocation>
</comment>
<organism evidence="7 8">
    <name type="scientific">Candidatus Collierbacteria bacterium GW2011_GWF2_44_15</name>
    <dbReference type="NCBI Taxonomy" id="1618404"/>
    <lineage>
        <taxon>Bacteria</taxon>
        <taxon>Candidatus Collieribacteriota</taxon>
    </lineage>
</organism>
<name>A0A0G1HIH8_9BACT</name>
<comment type="catalytic activity">
    <reaction evidence="6">
        <text>AMP + ATP = 2 ADP</text>
        <dbReference type="Rhea" id="RHEA:12973"/>
        <dbReference type="ChEBI" id="CHEBI:30616"/>
        <dbReference type="ChEBI" id="CHEBI:456215"/>
        <dbReference type="ChEBI" id="CHEBI:456216"/>
        <dbReference type="EC" id="2.7.4.3"/>
    </reaction>
</comment>
<dbReference type="GO" id="GO:0004017">
    <property type="term" value="F:AMP kinase activity"/>
    <property type="evidence" value="ECO:0007669"/>
    <property type="project" value="UniProtKB-EC"/>
</dbReference>
<keyword evidence="6" id="KW-0067">ATP-binding</keyword>
<keyword evidence="1 5" id="KW-0808">Transferase</keyword>
<evidence type="ECO:0000313" key="7">
    <source>
        <dbReference type="EMBL" id="KKT46393.1"/>
    </source>
</evidence>
<comment type="caution">
    <text evidence="7">The sequence shown here is derived from an EMBL/GenBank/DDBJ whole genome shotgun (WGS) entry which is preliminary data.</text>
</comment>
<dbReference type="EMBL" id="LCHZ01000015">
    <property type="protein sequence ID" value="KKT46393.1"/>
    <property type="molecule type" value="Genomic_DNA"/>
</dbReference>
<accession>A0A0G1HIH8</accession>
<dbReference type="PANTHER" id="PTHR23359">
    <property type="entry name" value="NUCLEOTIDE KINASE"/>
    <property type="match status" value="1"/>
</dbReference>
<reference evidence="7 8" key="1">
    <citation type="journal article" date="2015" name="Nature">
        <title>rRNA introns, odd ribosomes, and small enigmatic genomes across a large radiation of phyla.</title>
        <authorList>
            <person name="Brown C.T."/>
            <person name="Hug L.A."/>
            <person name="Thomas B.C."/>
            <person name="Sharon I."/>
            <person name="Castelle C.J."/>
            <person name="Singh A."/>
            <person name="Wilkins M.J."/>
            <person name="Williams K.H."/>
            <person name="Banfield J.F."/>
        </authorList>
    </citation>
    <scope>NUCLEOTIDE SEQUENCE [LARGE SCALE GENOMIC DNA]</scope>
</reference>
<evidence type="ECO:0000256" key="1">
    <source>
        <dbReference type="ARBA" id="ARBA00022679"/>
    </source>
</evidence>